<dbReference type="SUPFAM" id="SSF52047">
    <property type="entry name" value="RNI-like"/>
    <property type="match status" value="1"/>
</dbReference>
<dbReference type="OrthoDB" id="2757320at2759"/>
<dbReference type="Gene3D" id="3.80.10.10">
    <property type="entry name" value="Ribonuclease Inhibitor"/>
    <property type="match status" value="1"/>
</dbReference>
<dbReference type="InterPro" id="IPR032675">
    <property type="entry name" value="LRR_dom_sf"/>
</dbReference>
<reference evidence="1 2" key="1">
    <citation type="journal article" date="2018" name="Sci. Rep.">
        <title>Genome sequence of the cauliflower mushroom Sparassis crispa (Hanabiratake) and its association with beneficial usage.</title>
        <authorList>
            <person name="Kiyama R."/>
            <person name="Furutani Y."/>
            <person name="Kawaguchi K."/>
            <person name="Nakanishi T."/>
        </authorList>
    </citation>
    <scope>NUCLEOTIDE SEQUENCE [LARGE SCALE GENOMIC DNA]</scope>
</reference>
<gene>
    <name evidence="1" type="ORF">SCP_0506170</name>
</gene>
<organism evidence="1 2">
    <name type="scientific">Sparassis crispa</name>
    <dbReference type="NCBI Taxonomy" id="139825"/>
    <lineage>
        <taxon>Eukaryota</taxon>
        <taxon>Fungi</taxon>
        <taxon>Dikarya</taxon>
        <taxon>Basidiomycota</taxon>
        <taxon>Agaricomycotina</taxon>
        <taxon>Agaricomycetes</taxon>
        <taxon>Polyporales</taxon>
        <taxon>Sparassidaceae</taxon>
        <taxon>Sparassis</taxon>
    </lineage>
</organism>
<sequence>MHRCLIVPEILYLIVDAIKTPSDELDLDTLAKLARSCRLFHDAALDSLWHTQCGLSNLVKCMPSELWFEPKGELSFTRTILPTDWSRFEYYASRIRVLTFTRWGRCRVPFSPTTGSKSKLSADVYASLSSHGFPHPLLPNLSDLDWSEEIVGQENFRFCSTFLGPKLKFLSFVTNGPDPDSVFVSALSHLQQLSSPLHTLHLYFRQPSHSFSILLAVLRDFRALHTLSYKSSTSISFDLISLLSSMPQLQDLQLQFDGIVDSASADPPPICMFPALKKLSLRTRTISTCAAIVAALQLDAIEGLNVQVSRAPSACGFLQMLSNHFSQHSLRQLIVYSLCPELEEEITDGVITSDCLQSLCAFRNLEYLTIATECHLDLNDTTLLDMASAWPRLMELDLVLSTDDTRWEQLAFVSLDGVIELVKQGLLLDSLGVPMRMPIVDGFSELRPGGGYTYSQLATLTFGGRCVAPPVQAAAFLSDVFPNLRHVSGYHRFSNPWHTIQDLLPSFSSIRMQERRSFALLLDGPGPA</sequence>
<dbReference type="Proteomes" id="UP000287166">
    <property type="component" value="Unassembled WGS sequence"/>
</dbReference>
<protein>
    <recommendedName>
        <fullName evidence="3">F-box domain-containing protein</fullName>
    </recommendedName>
</protein>
<evidence type="ECO:0000313" key="2">
    <source>
        <dbReference type="Proteomes" id="UP000287166"/>
    </source>
</evidence>
<dbReference type="STRING" id="139825.A0A401GMZ1"/>
<comment type="caution">
    <text evidence="1">The sequence shown here is derived from an EMBL/GenBank/DDBJ whole genome shotgun (WGS) entry which is preliminary data.</text>
</comment>
<dbReference type="AlphaFoldDB" id="A0A401GMZ1"/>
<accession>A0A401GMZ1</accession>
<name>A0A401GMZ1_9APHY</name>
<proteinExistence type="predicted"/>
<dbReference type="GeneID" id="38780479"/>
<dbReference type="EMBL" id="BFAD01000005">
    <property type="protein sequence ID" value="GBE83562.1"/>
    <property type="molecule type" value="Genomic_DNA"/>
</dbReference>
<dbReference type="InParanoid" id="A0A401GMZ1"/>
<evidence type="ECO:0000313" key="1">
    <source>
        <dbReference type="EMBL" id="GBE83562.1"/>
    </source>
</evidence>
<evidence type="ECO:0008006" key="3">
    <source>
        <dbReference type="Google" id="ProtNLM"/>
    </source>
</evidence>
<keyword evidence="2" id="KW-1185">Reference proteome</keyword>
<dbReference type="RefSeq" id="XP_027614475.1">
    <property type="nucleotide sequence ID" value="XM_027758674.1"/>
</dbReference>